<dbReference type="Proteomes" id="UP000319663">
    <property type="component" value="Unassembled WGS sequence"/>
</dbReference>
<feature type="signal peptide" evidence="2">
    <location>
        <begin position="1"/>
        <end position="16"/>
    </location>
</feature>
<accession>A0A507R2Q1</accession>
<dbReference type="Gene3D" id="3.40.50.1820">
    <property type="entry name" value="alpha/beta hydrolase"/>
    <property type="match status" value="1"/>
</dbReference>
<organism evidence="4 5">
    <name type="scientific">Monascus purpureus</name>
    <name type="common">Red mold</name>
    <name type="synonym">Monascus anka</name>
    <dbReference type="NCBI Taxonomy" id="5098"/>
    <lineage>
        <taxon>Eukaryota</taxon>
        <taxon>Fungi</taxon>
        <taxon>Dikarya</taxon>
        <taxon>Ascomycota</taxon>
        <taxon>Pezizomycotina</taxon>
        <taxon>Eurotiomycetes</taxon>
        <taxon>Eurotiomycetidae</taxon>
        <taxon>Eurotiales</taxon>
        <taxon>Aspergillaceae</taxon>
        <taxon>Monascus</taxon>
    </lineage>
</organism>
<reference evidence="4 5" key="1">
    <citation type="submission" date="2019-06" db="EMBL/GenBank/DDBJ databases">
        <title>Wine fermentation using esterase from Monascus purpureus.</title>
        <authorList>
            <person name="Geng C."/>
            <person name="Zhang Y."/>
        </authorList>
    </citation>
    <scope>NUCLEOTIDE SEQUENCE [LARGE SCALE GENOMIC DNA]</scope>
    <source>
        <strain evidence="4">HQ1</strain>
    </source>
</reference>
<dbReference type="PANTHER" id="PTHR43798">
    <property type="entry name" value="MONOACYLGLYCEROL LIPASE"/>
    <property type="match status" value="1"/>
</dbReference>
<keyword evidence="2" id="KW-0732">Signal</keyword>
<dbReference type="GO" id="GO:0016020">
    <property type="term" value="C:membrane"/>
    <property type="evidence" value="ECO:0007669"/>
    <property type="project" value="TreeGrafter"/>
</dbReference>
<dbReference type="SUPFAM" id="SSF53474">
    <property type="entry name" value="alpha/beta-Hydrolases"/>
    <property type="match status" value="1"/>
</dbReference>
<keyword evidence="1" id="KW-0378">Hydrolase</keyword>
<feature type="domain" description="AB hydrolase-1" evidence="3">
    <location>
        <begin position="59"/>
        <end position="328"/>
    </location>
</feature>
<evidence type="ECO:0000313" key="5">
    <source>
        <dbReference type="Proteomes" id="UP000319663"/>
    </source>
</evidence>
<dbReference type="PANTHER" id="PTHR43798:SF31">
    <property type="entry name" value="AB HYDROLASE SUPERFAMILY PROTEIN YCLE"/>
    <property type="match status" value="1"/>
</dbReference>
<dbReference type="InterPro" id="IPR000073">
    <property type="entry name" value="AB_hydrolase_1"/>
</dbReference>
<gene>
    <name evidence="4" type="ORF">MPDQ_003985</name>
</gene>
<feature type="chain" id="PRO_5021348456" description="AB hydrolase-1 domain-containing protein" evidence="2">
    <location>
        <begin position="17"/>
        <end position="347"/>
    </location>
</feature>
<evidence type="ECO:0000313" key="4">
    <source>
        <dbReference type="EMBL" id="TQB74952.1"/>
    </source>
</evidence>
<name>A0A507R2Q1_MONPU</name>
<dbReference type="GO" id="GO:0016787">
    <property type="term" value="F:hydrolase activity"/>
    <property type="evidence" value="ECO:0007669"/>
    <property type="project" value="UniProtKB-KW"/>
</dbReference>
<dbReference type="InterPro" id="IPR029058">
    <property type="entry name" value="AB_hydrolase_fold"/>
</dbReference>
<evidence type="ECO:0000259" key="3">
    <source>
        <dbReference type="Pfam" id="PF12697"/>
    </source>
</evidence>
<proteinExistence type="predicted"/>
<evidence type="ECO:0000256" key="2">
    <source>
        <dbReference type="SAM" id="SignalP"/>
    </source>
</evidence>
<dbReference type="InterPro" id="IPR050266">
    <property type="entry name" value="AB_hydrolase_sf"/>
</dbReference>
<evidence type="ECO:0000256" key="1">
    <source>
        <dbReference type="ARBA" id="ARBA00022801"/>
    </source>
</evidence>
<comment type="caution">
    <text evidence="4">The sequence shown here is derived from an EMBL/GenBank/DDBJ whole genome shotgun (WGS) entry which is preliminary data.</text>
</comment>
<dbReference type="STRING" id="5098.A0A507R2Q1"/>
<protein>
    <recommendedName>
        <fullName evidence="3">AB hydrolase-1 domain-containing protein</fullName>
    </recommendedName>
</protein>
<sequence length="347" mass="38146">MHLFGLLLALVGSIQNSGPKCSNVTFSVTPDIPGGPFKLRGRFCEPEVYVPSNRDRLQVLVHGITFDRNYWSALGLPGYEPVNYSWIDYASNQGYPTLSVDRLGNGLSDHPNRTFAVTLPNHVKTLHDLITQIRNNGSLGQSFSEIIYVGHSYGSLVGNLLSQEHPTDIDRLILTGFSKQTLFSISGKALRTALLPASFQDTDRFGQLSLSYFSSNSRPGRRHLCFAGANSYSPEITDRDFKQRGTVTLGEMITGISAPYPAPAYRGKVFVLTGDEDTIFCSSLLGFGKADCGTSESGLVYDTRELYPSAASYDVFVPANTGHCLNLHYTARESFKVVHDWLNAEGH</sequence>
<dbReference type="OrthoDB" id="190201at2759"/>
<keyword evidence="5" id="KW-1185">Reference proteome</keyword>
<dbReference type="AlphaFoldDB" id="A0A507R2Q1"/>
<dbReference type="EMBL" id="VIFY01000025">
    <property type="protein sequence ID" value="TQB74952.1"/>
    <property type="molecule type" value="Genomic_DNA"/>
</dbReference>
<dbReference type="Pfam" id="PF12697">
    <property type="entry name" value="Abhydrolase_6"/>
    <property type="match status" value="1"/>
</dbReference>